<comment type="caution">
    <text evidence="5">The sequence shown here is derived from an EMBL/GenBank/DDBJ whole genome shotgun (WGS) entry which is preliminary data.</text>
</comment>
<dbReference type="InterPro" id="IPR001613">
    <property type="entry name" value="Flavin_amine_oxidase"/>
</dbReference>
<gene>
    <name evidence="5" type="ORF">ABDB84_16395</name>
</gene>
<dbReference type="PRINTS" id="PR00757">
    <property type="entry name" value="AMINEOXDASEF"/>
</dbReference>
<dbReference type="RefSeq" id="WP_345920840.1">
    <property type="nucleotide sequence ID" value="NZ_JBDIVE010000010.1"/>
</dbReference>
<feature type="domain" description="Amine oxidase" evidence="4">
    <location>
        <begin position="11"/>
        <end position="92"/>
    </location>
</feature>
<dbReference type="SUPFAM" id="SSF51905">
    <property type="entry name" value="FAD/NAD(P)-binding domain"/>
    <property type="match status" value="1"/>
</dbReference>
<dbReference type="PANTHER" id="PTHR43563">
    <property type="entry name" value="AMINE OXIDASE"/>
    <property type="match status" value="1"/>
</dbReference>
<keyword evidence="6" id="KW-1185">Reference proteome</keyword>
<dbReference type="SUPFAM" id="SSF54373">
    <property type="entry name" value="FAD-linked reductases, C-terminal domain"/>
    <property type="match status" value="1"/>
</dbReference>
<comment type="similarity">
    <text evidence="2">Belongs to the flavin monoamine oxidase family.</text>
</comment>
<organism evidence="5 6">
    <name type="scientific">Uliginosibacterium sediminicola</name>
    <dbReference type="NCBI Taxonomy" id="2024550"/>
    <lineage>
        <taxon>Bacteria</taxon>
        <taxon>Pseudomonadati</taxon>
        <taxon>Pseudomonadota</taxon>
        <taxon>Betaproteobacteria</taxon>
        <taxon>Rhodocyclales</taxon>
        <taxon>Zoogloeaceae</taxon>
        <taxon>Uliginosibacterium</taxon>
    </lineage>
</organism>
<accession>A0ABU9Z2I2</accession>
<dbReference type="Proteomes" id="UP001410394">
    <property type="component" value="Unassembled WGS sequence"/>
</dbReference>
<protein>
    <submittedName>
        <fullName evidence="5">FAD-dependent oxidoreductase</fullName>
    </submittedName>
</protein>
<dbReference type="InterPro" id="IPR002937">
    <property type="entry name" value="Amino_oxidase"/>
</dbReference>
<evidence type="ECO:0000313" key="5">
    <source>
        <dbReference type="EMBL" id="MEN3070064.1"/>
    </source>
</evidence>
<dbReference type="InterPro" id="IPR036188">
    <property type="entry name" value="FAD/NAD-bd_sf"/>
</dbReference>
<evidence type="ECO:0000259" key="4">
    <source>
        <dbReference type="Pfam" id="PF01593"/>
    </source>
</evidence>
<evidence type="ECO:0000256" key="1">
    <source>
        <dbReference type="ARBA" id="ARBA00001974"/>
    </source>
</evidence>
<dbReference type="Pfam" id="PF01593">
    <property type="entry name" value="Amino_oxidase"/>
    <property type="match status" value="2"/>
</dbReference>
<evidence type="ECO:0000256" key="3">
    <source>
        <dbReference type="ARBA" id="ARBA00023002"/>
    </source>
</evidence>
<comment type="cofactor">
    <cofactor evidence="1">
        <name>FAD</name>
        <dbReference type="ChEBI" id="CHEBI:57692"/>
    </cofactor>
</comment>
<proteinExistence type="inferred from homology"/>
<dbReference type="EMBL" id="JBDIVE010000010">
    <property type="protein sequence ID" value="MEN3070064.1"/>
    <property type="molecule type" value="Genomic_DNA"/>
</dbReference>
<dbReference type="Gene3D" id="3.50.50.60">
    <property type="entry name" value="FAD/NAD(P)-binding domain"/>
    <property type="match status" value="2"/>
</dbReference>
<feature type="domain" description="Amine oxidase" evidence="4">
    <location>
        <begin position="106"/>
        <end position="353"/>
    </location>
</feature>
<evidence type="ECO:0000256" key="2">
    <source>
        <dbReference type="ARBA" id="ARBA00005995"/>
    </source>
</evidence>
<sequence length="534" mass="57146">MLDTLVVGAGLCGLSLASKLQFAGRDYLLVEARTRLGGRIETFRSASGQALDLGPGWFWPETQPRITRLLSDLGLSSFAQHDSGTNLHLASGDGSPEALQQRGVHNGAQRVTGGMRTLVDALAQRLAVERMRMGYELTRLVDHGDFIEAHCWTGAETVVLSARHVVLAMPPRLVDERIAFVPALAAGLTETLRATPTWMSAQAKALAAFDSAFWRDAGLSGNAFVTHAQAVLGEIFDASPVAGEGGALGGFFCLPPSVRKAYKAVLPMMASSQFAQLYGPAAADDAELHLRDWADEGFTCSALDAAGRNEHPEDAVAALAEPYWDGKLHLAGSETASLGAGYLEGALDAAARVWQQLAGERPLGDKVLTIMHTSNNEQCLNQFATWVAAQREAAIAAYKQGLTRALSTQQYEQITQRVVIDVVEKLYATALQQLAGLPFETREVAVEKGRSALTPALLQSFVGFSDALLTAAVTHNATSCAISNFPAEHDPDAEYLQGIRRDLAAAWREFALAVNERMLSDTAFSAPALKTALS</sequence>
<evidence type="ECO:0000313" key="6">
    <source>
        <dbReference type="Proteomes" id="UP001410394"/>
    </source>
</evidence>
<keyword evidence="3" id="KW-0560">Oxidoreductase</keyword>
<name>A0ABU9Z2I2_9RHOO</name>
<dbReference type="InterPro" id="IPR050703">
    <property type="entry name" value="Flavin_MAO"/>
</dbReference>
<reference evidence="5 6" key="1">
    <citation type="journal article" date="2018" name="Int. J. Syst. Evol. Microbiol.">
        <title>Uliginosibacterium sediminicola sp. nov., isolated from freshwater sediment.</title>
        <authorList>
            <person name="Hwang W.M."/>
            <person name="Kim S.M."/>
            <person name="Kang K."/>
            <person name="Ahn T.Y."/>
        </authorList>
    </citation>
    <scope>NUCLEOTIDE SEQUENCE [LARGE SCALE GENOMIC DNA]</scope>
    <source>
        <strain evidence="5 6">M1-21</strain>
    </source>
</reference>
<dbReference type="PANTHER" id="PTHR43563:SF1">
    <property type="entry name" value="AMINE OXIDASE [FLAVIN-CONTAINING] B"/>
    <property type="match status" value="1"/>
</dbReference>